<keyword evidence="2" id="KW-1133">Transmembrane helix</keyword>
<accession>A0ABV4QRP6</accession>
<reference evidence="3 4" key="1">
    <citation type="submission" date="2023-11" db="EMBL/GenBank/DDBJ databases">
        <title>Actinomadura monticuli sp. nov., isolated from volcanic ash.</title>
        <authorList>
            <person name="Lee S.D."/>
            <person name="Yang H."/>
            <person name="Kim I.S."/>
        </authorList>
    </citation>
    <scope>NUCLEOTIDE SEQUENCE [LARGE SCALE GENOMIC DNA]</scope>
    <source>
        <strain evidence="3 4">DSM 45346</strain>
    </source>
</reference>
<dbReference type="EMBL" id="JAXCEH010000001">
    <property type="protein sequence ID" value="MFA1552667.1"/>
    <property type="molecule type" value="Genomic_DNA"/>
</dbReference>
<keyword evidence="2" id="KW-0812">Transmembrane</keyword>
<comment type="caution">
    <text evidence="3">The sequence shown here is derived from an EMBL/GenBank/DDBJ whole genome shotgun (WGS) entry which is preliminary data.</text>
</comment>
<keyword evidence="2" id="KW-0472">Membrane</keyword>
<organism evidence="3 4">
    <name type="scientific">Actinomadura chokoriensis</name>
    <dbReference type="NCBI Taxonomy" id="454156"/>
    <lineage>
        <taxon>Bacteria</taxon>
        <taxon>Bacillati</taxon>
        <taxon>Actinomycetota</taxon>
        <taxon>Actinomycetes</taxon>
        <taxon>Streptosporangiales</taxon>
        <taxon>Thermomonosporaceae</taxon>
        <taxon>Actinomadura</taxon>
    </lineage>
</organism>
<feature type="compositionally biased region" description="Pro residues" evidence="1">
    <location>
        <begin position="109"/>
        <end position="134"/>
    </location>
</feature>
<protein>
    <recommendedName>
        <fullName evidence="5">Serine/threonine protein kinase</fullName>
    </recommendedName>
</protein>
<evidence type="ECO:0000256" key="1">
    <source>
        <dbReference type="SAM" id="MobiDB-lite"/>
    </source>
</evidence>
<evidence type="ECO:0008006" key="5">
    <source>
        <dbReference type="Google" id="ProtNLM"/>
    </source>
</evidence>
<name>A0ABV4QRP6_9ACTN</name>
<sequence length="134" mass="15044">MAADFDEPVFDEEFVRSAAFREPSARERARPPSRTERRRARRAARPSGGRRFRRRPGRREPSHRRAVVQLIGGVLVLFAISFGLWWWNSAPRDAEPRRPVSPTTTYSPKPAPTPSAPAPTAPVPKAPPSEIPEV</sequence>
<dbReference type="RefSeq" id="WP_371938934.1">
    <property type="nucleotide sequence ID" value="NZ_JAXCEH010000001.1"/>
</dbReference>
<feature type="compositionally biased region" description="Basic residues" evidence="1">
    <location>
        <begin position="36"/>
        <end position="63"/>
    </location>
</feature>
<feature type="compositionally biased region" description="Basic and acidic residues" evidence="1">
    <location>
        <begin position="23"/>
        <end position="35"/>
    </location>
</feature>
<feature type="region of interest" description="Disordered" evidence="1">
    <location>
        <begin position="91"/>
        <end position="134"/>
    </location>
</feature>
<gene>
    <name evidence="3" type="ORF">SM436_03075</name>
</gene>
<dbReference type="Proteomes" id="UP001569904">
    <property type="component" value="Unassembled WGS sequence"/>
</dbReference>
<proteinExistence type="predicted"/>
<evidence type="ECO:0000313" key="3">
    <source>
        <dbReference type="EMBL" id="MFA1552667.1"/>
    </source>
</evidence>
<evidence type="ECO:0000256" key="2">
    <source>
        <dbReference type="SAM" id="Phobius"/>
    </source>
</evidence>
<keyword evidence="4" id="KW-1185">Reference proteome</keyword>
<feature type="transmembrane region" description="Helical" evidence="2">
    <location>
        <begin position="66"/>
        <end position="87"/>
    </location>
</feature>
<feature type="region of interest" description="Disordered" evidence="1">
    <location>
        <begin position="20"/>
        <end position="63"/>
    </location>
</feature>
<evidence type="ECO:0000313" key="4">
    <source>
        <dbReference type="Proteomes" id="UP001569904"/>
    </source>
</evidence>